<evidence type="ECO:0000313" key="2">
    <source>
        <dbReference type="Proteomes" id="UP000470082"/>
    </source>
</evidence>
<dbReference type="SUPFAM" id="SSF56784">
    <property type="entry name" value="HAD-like"/>
    <property type="match status" value="1"/>
</dbReference>
<reference evidence="1 2" key="1">
    <citation type="submission" date="2019-08" db="EMBL/GenBank/DDBJ databases">
        <title>In-depth cultivation of the pig gut microbiome towards novel bacterial diversity and tailored functional studies.</title>
        <authorList>
            <person name="Wylensek D."/>
            <person name="Hitch T.C.A."/>
            <person name="Clavel T."/>
        </authorList>
    </citation>
    <scope>NUCLEOTIDE SEQUENCE [LARGE SCALE GENOMIC DNA]</scope>
    <source>
        <strain evidence="1 2">LKV-178-WT-2G</strain>
    </source>
</reference>
<protein>
    <submittedName>
        <fullName evidence="1">HAD family hydrolase</fullName>
    </submittedName>
</protein>
<dbReference type="InterPro" id="IPR023214">
    <property type="entry name" value="HAD_sf"/>
</dbReference>
<dbReference type="GO" id="GO:0000287">
    <property type="term" value="F:magnesium ion binding"/>
    <property type="evidence" value="ECO:0007669"/>
    <property type="project" value="TreeGrafter"/>
</dbReference>
<dbReference type="GO" id="GO:0016791">
    <property type="term" value="F:phosphatase activity"/>
    <property type="evidence" value="ECO:0007669"/>
    <property type="project" value="TreeGrafter"/>
</dbReference>
<comment type="caution">
    <text evidence="1">The sequence shown here is derived from an EMBL/GenBank/DDBJ whole genome shotgun (WGS) entry which is preliminary data.</text>
</comment>
<accession>A0A7X2N3N8</accession>
<dbReference type="Pfam" id="PF08282">
    <property type="entry name" value="Hydrolase_3"/>
    <property type="match status" value="1"/>
</dbReference>
<dbReference type="PANTHER" id="PTHR10000">
    <property type="entry name" value="PHOSPHOSERINE PHOSPHATASE"/>
    <property type="match status" value="1"/>
</dbReference>
<dbReference type="RefSeq" id="WP_154460574.1">
    <property type="nucleotide sequence ID" value="NZ_VUMM01000014.1"/>
</dbReference>
<dbReference type="AlphaFoldDB" id="A0A7X2N3N8"/>
<dbReference type="InterPro" id="IPR036412">
    <property type="entry name" value="HAD-like_sf"/>
</dbReference>
<gene>
    <name evidence="1" type="ORF">FYJ50_07225</name>
</gene>
<dbReference type="Gene3D" id="3.40.50.1000">
    <property type="entry name" value="HAD superfamily/HAD-like"/>
    <property type="match status" value="1"/>
</dbReference>
<dbReference type="PROSITE" id="PS01228">
    <property type="entry name" value="COF_1"/>
    <property type="match status" value="1"/>
</dbReference>
<proteinExistence type="predicted"/>
<dbReference type="Gene3D" id="3.30.1240.10">
    <property type="match status" value="1"/>
</dbReference>
<evidence type="ECO:0000313" key="1">
    <source>
        <dbReference type="EMBL" id="MSS01884.1"/>
    </source>
</evidence>
<dbReference type="InterPro" id="IPR006379">
    <property type="entry name" value="HAD-SF_hydro_IIB"/>
</dbReference>
<keyword evidence="1" id="KW-0378">Hydrolase</keyword>
<keyword evidence="2" id="KW-1185">Reference proteome</keyword>
<dbReference type="PANTHER" id="PTHR10000:SF8">
    <property type="entry name" value="HAD SUPERFAMILY HYDROLASE-LIKE, TYPE 3"/>
    <property type="match status" value="1"/>
</dbReference>
<dbReference type="GO" id="GO:0005829">
    <property type="term" value="C:cytosol"/>
    <property type="evidence" value="ECO:0007669"/>
    <property type="project" value="TreeGrafter"/>
</dbReference>
<organism evidence="1 2">
    <name type="scientific">Floccifex porci</name>
    <dbReference type="NCBI Taxonomy" id="2606629"/>
    <lineage>
        <taxon>Bacteria</taxon>
        <taxon>Bacillati</taxon>
        <taxon>Bacillota</taxon>
        <taxon>Erysipelotrichia</taxon>
        <taxon>Erysipelotrichales</taxon>
        <taxon>Erysipelotrichaceae</taxon>
        <taxon>Floccifex</taxon>
    </lineage>
</organism>
<dbReference type="NCBIfam" id="TIGR01484">
    <property type="entry name" value="HAD-SF-IIB"/>
    <property type="match status" value="1"/>
</dbReference>
<sequence>MIKLFVSDLDGTLLNEMHMTDSFILETIQLVKENGYLFSTATGRSLHEHEVNRLQLNDCFRISMNGALIKNPQGEVLYSQPIDSKCIEEFLELFYGMDCDYSSDDFTLSTISMEEKIEYFKKDGFKEIAGSPLRIRDFLKDYKFNQNKEDIKNKNIYKINCTITDQTIQEQFRSFIDKHKDLIVNAPAEENHFELTSKQVNKGHAVSVLLKHLKLEKEEVMVFGDGGNDLEMLSMYPHSCAMANGSIMAQVKASRIIGYNKDYAVCKEMLKIIE</sequence>
<name>A0A7X2N3N8_9FIRM</name>
<dbReference type="EMBL" id="VUMM01000014">
    <property type="protein sequence ID" value="MSS01884.1"/>
    <property type="molecule type" value="Genomic_DNA"/>
</dbReference>
<dbReference type="Proteomes" id="UP000470082">
    <property type="component" value="Unassembled WGS sequence"/>
</dbReference>